<evidence type="ECO:0000313" key="2">
    <source>
        <dbReference type="EMBL" id="MEQ2212737.1"/>
    </source>
</evidence>
<comment type="caution">
    <text evidence="2">The sequence shown here is derived from an EMBL/GenBank/DDBJ whole genome shotgun (WGS) entry which is preliminary data.</text>
</comment>
<keyword evidence="3" id="KW-1185">Reference proteome</keyword>
<evidence type="ECO:0000256" key="1">
    <source>
        <dbReference type="SAM" id="SignalP"/>
    </source>
</evidence>
<evidence type="ECO:0000313" key="3">
    <source>
        <dbReference type="Proteomes" id="UP001434883"/>
    </source>
</evidence>
<organism evidence="2 3">
    <name type="scientific">Xenoophorus captivus</name>
    <dbReference type="NCBI Taxonomy" id="1517983"/>
    <lineage>
        <taxon>Eukaryota</taxon>
        <taxon>Metazoa</taxon>
        <taxon>Chordata</taxon>
        <taxon>Craniata</taxon>
        <taxon>Vertebrata</taxon>
        <taxon>Euteleostomi</taxon>
        <taxon>Actinopterygii</taxon>
        <taxon>Neopterygii</taxon>
        <taxon>Teleostei</taxon>
        <taxon>Neoteleostei</taxon>
        <taxon>Acanthomorphata</taxon>
        <taxon>Ovalentaria</taxon>
        <taxon>Atherinomorphae</taxon>
        <taxon>Cyprinodontiformes</taxon>
        <taxon>Goodeidae</taxon>
        <taxon>Xenoophorus</taxon>
    </lineage>
</organism>
<protein>
    <recommendedName>
        <fullName evidence="4">Secreted protein</fullName>
    </recommendedName>
</protein>
<dbReference type="EMBL" id="JAHRIN010060260">
    <property type="protein sequence ID" value="MEQ2212737.1"/>
    <property type="molecule type" value="Genomic_DNA"/>
</dbReference>
<feature type="chain" id="PRO_5047378735" description="Secreted protein" evidence="1">
    <location>
        <begin position="23"/>
        <end position="104"/>
    </location>
</feature>
<proteinExistence type="predicted"/>
<name>A0ABV0RZI1_9TELE</name>
<reference evidence="2 3" key="1">
    <citation type="submission" date="2021-06" db="EMBL/GenBank/DDBJ databases">
        <authorList>
            <person name="Palmer J.M."/>
        </authorList>
    </citation>
    <scope>NUCLEOTIDE SEQUENCE [LARGE SCALE GENOMIC DNA]</scope>
    <source>
        <strain evidence="2 3">XC_2019</strain>
        <tissue evidence="2">Muscle</tissue>
    </source>
</reference>
<accession>A0ABV0RZI1</accession>
<feature type="signal peptide" evidence="1">
    <location>
        <begin position="1"/>
        <end position="22"/>
    </location>
</feature>
<keyword evidence="1" id="KW-0732">Signal</keyword>
<gene>
    <name evidence="2" type="ORF">XENOCAPTIV_004251</name>
</gene>
<dbReference type="Proteomes" id="UP001434883">
    <property type="component" value="Unassembled WGS sequence"/>
</dbReference>
<sequence length="104" mass="11602">MLCIRRRSLLLAISLRIRLSWSLAVSGVRGMLARLREKQKREGSKSPGAGVQVRGYSKSTSCNILYFHLCISCQALSCTDSAQTPGTVVQTQMRKKGYARMSEY</sequence>
<evidence type="ECO:0008006" key="4">
    <source>
        <dbReference type="Google" id="ProtNLM"/>
    </source>
</evidence>